<gene>
    <name evidence="2" type="ORF">PCOR1329_LOCUS44825</name>
</gene>
<accession>A0ABN9U393</accession>
<feature type="compositionally biased region" description="Low complexity" evidence="1">
    <location>
        <begin position="883"/>
        <end position="901"/>
    </location>
</feature>
<feature type="region of interest" description="Disordered" evidence="1">
    <location>
        <begin position="467"/>
        <end position="491"/>
    </location>
</feature>
<evidence type="ECO:0000256" key="1">
    <source>
        <dbReference type="SAM" id="MobiDB-lite"/>
    </source>
</evidence>
<feature type="compositionally biased region" description="Basic and acidic residues" evidence="1">
    <location>
        <begin position="919"/>
        <end position="931"/>
    </location>
</feature>
<evidence type="ECO:0000313" key="3">
    <source>
        <dbReference type="Proteomes" id="UP001189429"/>
    </source>
</evidence>
<sequence>MHAPAARRRRQRAAAGAARIPGAASAAGAAAAADRGRLGAAGAAGACVAPRALRAPPAPSAPSAPRTPLAPRARPQRECLFRIFETRKWNAVLLSDVAYPTAGVYEYRTAHQVWTVVTQGRVAIALDAVWTRRWRDSGAVQYSAGGARSGRSCRGISVFLGAAVDQDGSEVSRRFMEFCVEQVKWLDRALDHGGISKLDWFRLAQEKRRAHRDLVSRAASGAWQARHGPDLPPPDGWLMYTDGSGQAQGPVEDWDTCKKCGEVLPARLMRNHFRRCQRPPAQWVIPPGSDKCRKCGKLLPEGQRQHPAQGGQFSDAPQVGRPDRLRSVSVGSRFDTLERTVRRVAAGSDEMNKHRNIVVANAPSVQAFFKEKVIDPPGNKYGEFKQGMGAKLIEDLATQMGLPTDLSGVGTCTNPILQAALRPLTELRDALATRGGITNVHANPKKGAIKDMDAAIRLSGGYPCRNHAGKGKGLGKGKGRGKQPEAPAWDLNDPADYQAAIRDAMPEAAKMRAQSTLLQDEWEAEVKPHQTLDSTGVVAVVPKDALPMVLERVGYTAKATVAIVTQNPDDLGLRGYPRARVDCQLSVADAGGERTTARVTRWLVQLGFGEQVKKRAIGAAVDIGFHMVKMVAKLSSRHEWSTGPQLAAILVQHLVANDISEGALDSSVTREDGTATFLVHSTLVAKVLRLSGKSGIFLKVHKDQREHEAMELVWLPDLTELAVALQMANDDRVHGLAEKGNGRLALRCKTVPDAAAIVQKEGLQDTPDVPRWKVTGVPLAAGTHGLYDMLIAQDWKVADVIFMDAKQAIFHATNKGRTAPLQFLDQEQPVPIVFKAVNAAARALAKDDAQAQRAGRAAAGGPSAAFNFVRSVVPAFPGTPPALGAAPAAQSRAPAQQPVSPRGQRRPTEQSTGLTPPEQKQKTGDPMQQER</sequence>
<dbReference type="Proteomes" id="UP001189429">
    <property type="component" value="Unassembled WGS sequence"/>
</dbReference>
<feature type="compositionally biased region" description="Basic residues" evidence="1">
    <location>
        <begin position="467"/>
        <end position="481"/>
    </location>
</feature>
<evidence type="ECO:0000313" key="2">
    <source>
        <dbReference type="EMBL" id="CAK0853303.1"/>
    </source>
</evidence>
<protein>
    <submittedName>
        <fullName evidence="2">Uncharacterized protein</fullName>
    </submittedName>
</protein>
<dbReference type="EMBL" id="CAUYUJ010015387">
    <property type="protein sequence ID" value="CAK0853303.1"/>
    <property type="molecule type" value="Genomic_DNA"/>
</dbReference>
<keyword evidence="3" id="KW-1185">Reference proteome</keyword>
<reference evidence="2" key="1">
    <citation type="submission" date="2023-10" db="EMBL/GenBank/DDBJ databases">
        <authorList>
            <person name="Chen Y."/>
            <person name="Shah S."/>
            <person name="Dougan E. K."/>
            <person name="Thang M."/>
            <person name="Chan C."/>
        </authorList>
    </citation>
    <scope>NUCLEOTIDE SEQUENCE [LARGE SCALE GENOMIC DNA]</scope>
</reference>
<organism evidence="2 3">
    <name type="scientific">Prorocentrum cordatum</name>
    <dbReference type="NCBI Taxonomy" id="2364126"/>
    <lineage>
        <taxon>Eukaryota</taxon>
        <taxon>Sar</taxon>
        <taxon>Alveolata</taxon>
        <taxon>Dinophyceae</taxon>
        <taxon>Prorocentrales</taxon>
        <taxon>Prorocentraceae</taxon>
        <taxon>Prorocentrum</taxon>
    </lineage>
</organism>
<feature type="region of interest" description="Disordered" evidence="1">
    <location>
        <begin position="883"/>
        <end position="931"/>
    </location>
</feature>
<name>A0ABN9U393_9DINO</name>
<comment type="caution">
    <text evidence="2">The sequence shown here is derived from an EMBL/GenBank/DDBJ whole genome shotgun (WGS) entry which is preliminary data.</text>
</comment>
<proteinExistence type="predicted"/>
<feature type="region of interest" description="Disordered" evidence="1">
    <location>
        <begin position="301"/>
        <end position="323"/>
    </location>
</feature>